<dbReference type="OrthoDB" id="7695055at2759"/>
<evidence type="ECO:0000313" key="1">
    <source>
        <dbReference type="EMBL" id="KOC60701.1"/>
    </source>
</evidence>
<reference evidence="1 2" key="1">
    <citation type="submission" date="2015-07" db="EMBL/GenBank/DDBJ databases">
        <title>The genome of Habropoda laboriosa.</title>
        <authorList>
            <person name="Pan H."/>
            <person name="Kapheim K."/>
        </authorList>
    </citation>
    <scope>NUCLEOTIDE SEQUENCE [LARGE SCALE GENOMIC DNA]</scope>
    <source>
        <strain evidence="1">0110345459</strain>
    </source>
</reference>
<name>A0A0L7QQC7_9HYME</name>
<organism evidence="1 2">
    <name type="scientific">Habropoda laboriosa</name>
    <dbReference type="NCBI Taxonomy" id="597456"/>
    <lineage>
        <taxon>Eukaryota</taxon>
        <taxon>Metazoa</taxon>
        <taxon>Ecdysozoa</taxon>
        <taxon>Arthropoda</taxon>
        <taxon>Hexapoda</taxon>
        <taxon>Insecta</taxon>
        <taxon>Pterygota</taxon>
        <taxon>Neoptera</taxon>
        <taxon>Endopterygota</taxon>
        <taxon>Hymenoptera</taxon>
        <taxon>Apocrita</taxon>
        <taxon>Aculeata</taxon>
        <taxon>Apoidea</taxon>
        <taxon>Anthophila</taxon>
        <taxon>Apidae</taxon>
        <taxon>Habropoda</taxon>
    </lineage>
</organism>
<keyword evidence="2" id="KW-1185">Reference proteome</keyword>
<dbReference type="EMBL" id="KQ414797">
    <property type="protein sequence ID" value="KOC60701.1"/>
    <property type="molecule type" value="Genomic_DNA"/>
</dbReference>
<dbReference type="PANTHER" id="PTHR38681:SF1">
    <property type="entry name" value="RETROVIRUS-RELATED POL POLYPROTEIN FROM TRANSPOSON 412-LIKE PROTEIN"/>
    <property type="match status" value="1"/>
</dbReference>
<accession>A0A0L7QQC7</accession>
<sequence length="137" mass="16067">MVQRFHRQLKAAIKCYATKNWVEILPIAVFGIRLREYFKKLRPSFVPRHGTRTSLIFKELASLPYVFLRHDTVKGPLQPSYDGLFKVLQHGDKIFVININGKQTKVSVDRFKPTFVLIDDDHNVNPERQQNDERDDT</sequence>
<dbReference type="Proteomes" id="UP000053825">
    <property type="component" value="Unassembled WGS sequence"/>
</dbReference>
<proteinExistence type="predicted"/>
<evidence type="ECO:0000313" key="2">
    <source>
        <dbReference type="Proteomes" id="UP000053825"/>
    </source>
</evidence>
<protein>
    <submittedName>
        <fullName evidence="1">Uncharacterized protein</fullName>
    </submittedName>
</protein>
<gene>
    <name evidence="1" type="ORF">WH47_07444</name>
</gene>
<dbReference type="PANTHER" id="PTHR38681">
    <property type="entry name" value="RETROVIRUS-RELATED POL POLYPROTEIN FROM TRANSPOSON 412-LIKE PROTEIN-RELATED"/>
    <property type="match status" value="1"/>
</dbReference>
<dbReference type="STRING" id="597456.A0A0L7QQC7"/>
<dbReference type="AlphaFoldDB" id="A0A0L7QQC7"/>